<dbReference type="Pfam" id="PF04976">
    <property type="entry name" value="DmsC"/>
    <property type="match status" value="1"/>
</dbReference>
<sequence length="286" mass="30969">MGAGLHEWPLMFFTVIGQSVAGAFVLMTAVLLCSVMPEGQRYKITLSMFGLWALMGAGFMLSMMHMGSPLRAFNSMLRFGHSALSNEIVNGSVFFAAGGFYWLLSALKKLPRAADKPFLLLVSVLAVVFIYAISRVYQIETVPTWFNHYGSLQFILTSLIAGPVLAALLLRIAGVDLTRCRLLLLVSLLAAVAGCIVAIAQGFDLGTIRSSVQRASDLVPDYPLLSGLRFVMIFAGLGVWGIFVTKLRNPPVILMLLAFVLVFLGEFTGRGLFYGMHMTAGMAVAG</sequence>
<evidence type="ECO:0000256" key="1">
    <source>
        <dbReference type="SAM" id="Phobius"/>
    </source>
</evidence>
<name>A0A433ZUS8_MORMO</name>
<keyword evidence="1" id="KW-0812">Transmembrane</keyword>
<feature type="transmembrane region" description="Helical" evidence="1">
    <location>
        <begin position="252"/>
        <end position="273"/>
    </location>
</feature>
<dbReference type="AlphaFoldDB" id="A0A433ZUS8"/>
<feature type="transmembrane region" description="Helical" evidence="1">
    <location>
        <begin position="12"/>
        <end position="32"/>
    </location>
</feature>
<reference evidence="2 3" key="1">
    <citation type="submission" date="2017-08" db="EMBL/GenBank/DDBJ databases">
        <title>Draft genome sequence of pheromone producing symbiont Morganella morganii, of the female New Zealand grass grub Costelytra giveni.</title>
        <authorList>
            <person name="Laugraud A."/>
            <person name="Young S.D."/>
            <person name="Hurst M.H."/>
        </authorList>
    </citation>
    <scope>NUCLEOTIDE SEQUENCE [LARGE SCALE GENOMIC DNA]</scope>
    <source>
        <strain evidence="2 3">MMsCG</strain>
    </source>
</reference>
<keyword evidence="1" id="KW-1133">Transmembrane helix</keyword>
<dbReference type="Proteomes" id="UP000286908">
    <property type="component" value="Unassembled WGS sequence"/>
</dbReference>
<evidence type="ECO:0000313" key="3">
    <source>
        <dbReference type="Proteomes" id="UP000286908"/>
    </source>
</evidence>
<dbReference type="InterPro" id="IPR007059">
    <property type="entry name" value="DmsC"/>
</dbReference>
<dbReference type="GO" id="GO:0005886">
    <property type="term" value="C:plasma membrane"/>
    <property type="evidence" value="ECO:0007669"/>
    <property type="project" value="TreeGrafter"/>
</dbReference>
<feature type="transmembrane region" description="Helical" evidence="1">
    <location>
        <begin position="182"/>
        <end position="203"/>
    </location>
</feature>
<proteinExistence type="predicted"/>
<comment type="caution">
    <text evidence="2">The sequence shown here is derived from an EMBL/GenBank/DDBJ whole genome shotgun (WGS) entry which is preliminary data.</text>
</comment>
<feature type="transmembrane region" description="Helical" evidence="1">
    <location>
        <begin position="223"/>
        <end position="245"/>
    </location>
</feature>
<accession>A0A433ZUS8</accession>
<gene>
    <name evidence="2" type="ORF">CKG00_05185</name>
</gene>
<feature type="transmembrane region" description="Helical" evidence="1">
    <location>
        <begin position="149"/>
        <end position="170"/>
    </location>
</feature>
<dbReference type="PANTHER" id="PTHR38095:SF3">
    <property type="entry name" value="ANAEROBIC DIMETHYL SULFOXIDE REDUCTASE, SUBUNIT C"/>
    <property type="match status" value="1"/>
</dbReference>
<keyword evidence="1" id="KW-0472">Membrane</keyword>
<organism evidence="2 3">
    <name type="scientific">Morganella morganii</name>
    <name type="common">Proteus morganii</name>
    <dbReference type="NCBI Taxonomy" id="582"/>
    <lineage>
        <taxon>Bacteria</taxon>
        <taxon>Pseudomonadati</taxon>
        <taxon>Pseudomonadota</taxon>
        <taxon>Gammaproteobacteria</taxon>
        <taxon>Enterobacterales</taxon>
        <taxon>Morganellaceae</taxon>
        <taxon>Morganella</taxon>
    </lineage>
</organism>
<feature type="transmembrane region" description="Helical" evidence="1">
    <location>
        <begin position="88"/>
        <end position="106"/>
    </location>
</feature>
<dbReference type="OrthoDB" id="4394845at2"/>
<dbReference type="GO" id="GO:0019645">
    <property type="term" value="P:anaerobic electron transport chain"/>
    <property type="evidence" value="ECO:0007669"/>
    <property type="project" value="InterPro"/>
</dbReference>
<feature type="transmembrane region" description="Helical" evidence="1">
    <location>
        <begin position="118"/>
        <end position="137"/>
    </location>
</feature>
<evidence type="ECO:0000313" key="2">
    <source>
        <dbReference type="EMBL" id="RUT65856.1"/>
    </source>
</evidence>
<protein>
    <submittedName>
        <fullName evidence="2">Dimethylsulfoxide reductase</fullName>
    </submittedName>
</protein>
<dbReference type="GO" id="GO:0009390">
    <property type="term" value="C:dimethyl sulfoxide reductase complex"/>
    <property type="evidence" value="ECO:0007669"/>
    <property type="project" value="TreeGrafter"/>
</dbReference>
<feature type="transmembrane region" description="Helical" evidence="1">
    <location>
        <begin position="44"/>
        <end position="68"/>
    </location>
</feature>
<dbReference type="GO" id="GO:0009389">
    <property type="term" value="F:dimethyl sulfoxide reductase activity"/>
    <property type="evidence" value="ECO:0007669"/>
    <property type="project" value="TreeGrafter"/>
</dbReference>
<dbReference type="EMBL" id="NRQY01000001">
    <property type="protein sequence ID" value="RUT65856.1"/>
    <property type="molecule type" value="Genomic_DNA"/>
</dbReference>
<dbReference type="PANTHER" id="PTHR38095">
    <property type="entry name" value="ANAEROBIC DIMETHYL SULFOXIDE REDUCTASE CHAIN YNFH"/>
    <property type="match status" value="1"/>
</dbReference>